<keyword evidence="3" id="KW-1185">Reference proteome</keyword>
<evidence type="ECO:0000313" key="4">
    <source>
        <dbReference type="WBParaSite" id="NBR_0000053501-mRNA-1"/>
    </source>
</evidence>
<dbReference type="EMBL" id="UYSL01000242">
    <property type="protein sequence ID" value="VDL63256.1"/>
    <property type="molecule type" value="Genomic_DNA"/>
</dbReference>
<proteinExistence type="predicted"/>
<feature type="transmembrane region" description="Helical" evidence="1">
    <location>
        <begin position="77"/>
        <end position="102"/>
    </location>
</feature>
<sequence>MKPTVTVTPPKTASDSLYHSKITALLLVLLDVTVIAVIVTHGGIAVTEMPLWTLCLLLWGIALVLVLIGIWTSKTKFFIPAYVVWIATFISSILFIIVDAYVSTFCENSAKNKTGRWNSPCDAFLQRKGMIVFEKIAGAFKGDRPKINDMGKSSIA</sequence>
<feature type="transmembrane region" description="Helical" evidence="1">
    <location>
        <begin position="20"/>
        <end position="39"/>
    </location>
</feature>
<dbReference type="AlphaFoldDB" id="A0A0N4XDE3"/>
<evidence type="ECO:0000256" key="1">
    <source>
        <dbReference type="SAM" id="Phobius"/>
    </source>
</evidence>
<reference evidence="4" key="1">
    <citation type="submission" date="2017-02" db="UniProtKB">
        <authorList>
            <consortium name="WormBaseParasite"/>
        </authorList>
    </citation>
    <scope>IDENTIFICATION</scope>
</reference>
<accession>A0A0N4XDE3</accession>
<dbReference type="Proteomes" id="UP000271162">
    <property type="component" value="Unassembled WGS sequence"/>
</dbReference>
<organism evidence="4">
    <name type="scientific">Nippostrongylus brasiliensis</name>
    <name type="common">Rat hookworm</name>
    <dbReference type="NCBI Taxonomy" id="27835"/>
    <lineage>
        <taxon>Eukaryota</taxon>
        <taxon>Metazoa</taxon>
        <taxon>Ecdysozoa</taxon>
        <taxon>Nematoda</taxon>
        <taxon>Chromadorea</taxon>
        <taxon>Rhabditida</taxon>
        <taxon>Rhabditina</taxon>
        <taxon>Rhabditomorpha</taxon>
        <taxon>Strongyloidea</taxon>
        <taxon>Heligmosomidae</taxon>
        <taxon>Nippostrongylus</taxon>
    </lineage>
</organism>
<dbReference type="OMA" id="TEMPLWT"/>
<keyword evidence="1" id="KW-0812">Transmembrane</keyword>
<protein>
    <submittedName>
        <fullName evidence="4">MARVEL domain-containing protein</fullName>
    </submittedName>
</protein>
<gene>
    <name evidence="2" type="ORF">NBR_LOCUS536</name>
</gene>
<evidence type="ECO:0000313" key="2">
    <source>
        <dbReference type="EMBL" id="VDL63256.1"/>
    </source>
</evidence>
<reference evidence="2 3" key="2">
    <citation type="submission" date="2018-11" db="EMBL/GenBank/DDBJ databases">
        <authorList>
            <consortium name="Pathogen Informatics"/>
        </authorList>
    </citation>
    <scope>NUCLEOTIDE SEQUENCE [LARGE SCALE GENOMIC DNA]</scope>
</reference>
<name>A0A0N4XDE3_NIPBR</name>
<evidence type="ECO:0000313" key="3">
    <source>
        <dbReference type="Proteomes" id="UP000271162"/>
    </source>
</evidence>
<feature type="transmembrane region" description="Helical" evidence="1">
    <location>
        <begin position="51"/>
        <end position="71"/>
    </location>
</feature>
<keyword evidence="1" id="KW-1133">Transmembrane helix</keyword>
<keyword evidence="1" id="KW-0472">Membrane</keyword>
<dbReference type="WBParaSite" id="NBR_0000053501-mRNA-1">
    <property type="protein sequence ID" value="NBR_0000053501-mRNA-1"/>
    <property type="gene ID" value="NBR_0000053501"/>
</dbReference>